<organism evidence="2 3">
    <name type="scientific">Actinacidiphila yanglinensis</name>
    <dbReference type="NCBI Taxonomy" id="310779"/>
    <lineage>
        <taxon>Bacteria</taxon>
        <taxon>Bacillati</taxon>
        <taxon>Actinomycetota</taxon>
        <taxon>Actinomycetes</taxon>
        <taxon>Kitasatosporales</taxon>
        <taxon>Streptomycetaceae</taxon>
        <taxon>Actinacidiphila</taxon>
    </lineage>
</organism>
<dbReference type="EMBL" id="FNVU01000013">
    <property type="protein sequence ID" value="SEG82244.1"/>
    <property type="molecule type" value="Genomic_DNA"/>
</dbReference>
<keyword evidence="1" id="KW-1133">Transmembrane helix</keyword>
<evidence type="ECO:0000313" key="3">
    <source>
        <dbReference type="Proteomes" id="UP000236754"/>
    </source>
</evidence>
<dbReference type="Proteomes" id="UP000236754">
    <property type="component" value="Unassembled WGS sequence"/>
</dbReference>
<dbReference type="RefSeq" id="WP_103888619.1">
    <property type="nucleotide sequence ID" value="NZ_FNVU01000013.1"/>
</dbReference>
<evidence type="ECO:0000313" key="2">
    <source>
        <dbReference type="EMBL" id="SEG82244.1"/>
    </source>
</evidence>
<feature type="transmembrane region" description="Helical" evidence="1">
    <location>
        <begin position="45"/>
        <end position="72"/>
    </location>
</feature>
<reference evidence="2 3" key="1">
    <citation type="submission" date="2016-10" db="EMBL/GenBank/DDBJ databases">
        <authorList>
            <person name="de Groot N.N."/>
        </authorList>
    </citation>
    <scope>NUCLEOTIDE SEQUENCE [LARGE SCALE GENOMIC DNA]</scope>
    <source>
        <strain evidence="2 3">CGMCC 4.2023</strain>
    </source>
</reference>
<proteinExistence type="predicted"/>
<keyword evidence="1" id="KW-0812">Transmembrane</keyword>
<evidence type="ECO:0000256" key="1">
    <source>
        <dbReference type="SAM" id="Phobius"/>
    </source>
</evidence>
<keyword evidence="3" id="KW-1185">Reference proteome</keyword>
<gene>
    <name evidence="2" type="ORF">SAMN05216223_113117</name>
</gene>
<sequence>MHVKWSSLGEVAVVSFGATVGVVIVFAIGVWALSARDQHRASGGAGTVEAVGAGACFLLCACAVLYGLYLIIPQFH</sequence>
<keyword evidence="1" id="KW-0472">Membrane</keyword>
<protein>
    <submittedName>
        <fullName evidence="2">Uncharacterized protein</fullName>
    </submittedName>
</protein>
<dbReference type="OrthoDB" id="4252154at2"/>
<feature type="transmembrane region" description="Helical" evidence="1">
    <location>
        <begin position="12"/>
        <end position="33"/>
    </location>
</feature>
<name>A0A1H6DAV5_9ACTN</name>
<accession>A0A1H6DAV5</accession>
<dbReference type="AlphaFoldDB" id="A0A1H6DAV5"/>